<keyword evidence="2" id="KW-1133">Transmembrane helix</keyword>
<accession>A0A6A6H985</accession>
<dbReference type="PANTHER" id="PTHR40640:SF1">
    <property type="entry name" value="ANCHORED GLYCOPROTEIN, PUTATIVE (AFU_ORTHOLOGUE AFUA_8G04860)-RELATED"/>
    <property type="match status" value="1"/>
</dbReference>
<feature type="region of interest" description="Disordered" evidence="1">
    <location>
        <begin position="245"/>
        <end position="302"/>
    </location>
</feature>
<dbReference type="EMBL" id="ML991801">
    <property type="protein sequence ID" value="KAF2234063.1"/>
    <property type="molecule type" value="Genomic_DNA"/>
</dbReference>
<feature type="transmembrane region" description="Helical" evidence="2">
    <location>
        <begin position="31"/>
        <end position="50"/>
    </location>
</feature>
<sequence>MFCIPYKVSPLCKDEILVSFFLLLSLSSRKISPSVSLFINISLLCSVLLSSSTYIRFPTTTFIFQSQKEKIKMLATISLLSLLASYAAAQTTTTSIFFGGLADNSDPDDTFFSTVVASVVSADATATVLAVNCASSSNDTNNADECGGPDVTITANPTLFVIQSTIFASSETPSATGALTMSTRCELQGTTTGTCTWYEGGDAEAFGDDQSDLMTAPLTQELSATDISFTPITITAGVEKLAAASGSSTSSGSSSASSTAAPGSTGASSSGASATKGSDPSVTATASKSGSATAASQTGNSATSMGVSSGLLISVAALFAFFA</sequence>
<evidence type="ECO:0000256" key="2">
    <source>
        <dbReference type="SAM" id="Phobius"/>
    </source>
</evidence>
<evidence type="ECO:0000313" key="3">
    <source>
        <dbReference type="EMBL" id="KAF2234063.1"/>
    </source>
</evidence>
<evidence type="ECO:0000256" key="1">
    <source>
        <dbReference type="SAM" id="MobiDB-lite"/>
    </source>
</evidence>
<protein>
    <submittedName>
        <fullName evidence="3">Uncharacterized protein</fullName>
    </submittedName>
</protein>
<keyword evidence="2" id="KW-0472">Membrane</keyword>
<reference evidence="3" key="1">
    <citation type="journal article" date="2020" name="Stud. Mycol.">
        <title>101 Dothideomycetes genomes: a test case for predicting lifestyles and emergence of pathogens.</title>
        <authorList>
            <person name="Haridas S."/>
            <person name="Albert R."/>
            <person name="Binder M."/>
            <person name="Bloem J."/>
            <person name="Labutti K."/>
            <person name="Salamov A."/>
            <person name="Andreopoulos B."/>
            <person name="Baker S."/>
            <person name="Barry K."/>
            <person name="Bills G."/>
            <person name="Bluhm B."/>
            <person name="Cannon C."/>
            <person name="Castanera R."/>
            <person name="Culley D."/>
            <person name="Daum C."/>
            <person name="Ezra D."/>
            <person name="Gonzalez J."/>
            <person name="Henrissat B."/>
            <person name="Kuo A."/>
            <person name="Liang C."/>
            <person name="Lipzen A."/>
            <person name="Lutzoni F."/>
            <person name="Magnuson J."/>
            <person name="Mondo S."/>
            <person name="Nolan M."/>
            <person name="Ohm R."/>
            <person name="Pangilinan J."/>
            <person name="Park H.-J."/>
            <person name="Ramirez L."/>
            <person name="Alfaro M."/>
            <person name="Sun H."/>
            <person name="Tritt A."/>
            <person name="Yoshinaga Y."/>
            <person name="Zwiers L.-H."/>
            <person name="Turgeon B."/>
            <person name="Goodwin S."/>
            <person name="Spatafora J."/>
            <person name="Crous P."/>
            <person name="Grigoriev I."/>
        </authorList>
    </citation>
    <scope>NUCLEOTIDE SEQUENCE</scope>
    <source>
        <strain evidence="3">Tuck. ex Michener</strain>
    </source>
</reference>
<name>A0A6A6H985_VIRVR</name>
<feature type="transmembrane region" description="Helical" evidence="2">
    <location>
        <begin position="302"/>
        <end position="322"/>
    </location>
</feature>
<dbReference type="AlphaFoldDB" id="A0A6A6H985"/>
<dbReference type="Proteomes" id="UP000800092">
    <property type="component" value="Unassembled WGS sequence"/>
</dbReference>
<keyword evidence="4" id="KW-1185">Reference proteome</keyword>
<feature type="transmembrane region" description="Helical" evidence="2">
    <location>
        <begin position="71"/>
        <end position="89"/>
    </location>
</feature>
<evidence type="ECO:0000313" key="4">
    <source>
        <dbReference type="Proteomes" id="UP000800092"/>
    </source>
</evidence>
<dbReference type="PANTHER" id="PTHR40640">
    <property type="entry name" value="ANCHORED GLYCOPROTEIN, PUTATIVE (AFU_ORTHOLOGUE AFUA_8G04860)-RELATED"/>
    <property type="match status" value="1"/>
</dbReference>
<dbReference type="OrthoDB" id="4991875at2759"/>
<keyword evidence="2" id="KW-0812">Transmembrane</keyword>
<organism evidence="3 4">
    <name type="scientific">Viridothelium virens</name>
    <name type="common">Speckled blister lichen</name>
    <name type="synonym">Trypethelium virens</name>
    <dbReference type="NCBI Taxonomy" id="1048519"/>
    <lineage>
        <taxon>Eukaryota</taxon>
        <taxon>Fungi</taxon>
        <taxon>Dikarya</taxon>
        <taxon>Ascomycota</taxon>
        <taxon>Pezizomycotina</taxon>
        <taxon>Dothideomycetes</taxon>
        <taxon>Dothideomycetes incertae sedis</taxon>
        <taxon>Trypetheliales</taxon>
        <taxon>Trypetheliaceae</taxon>
        <taxon>Viridothelium</taxon>
    </lineage>
</organism>
<proteinExistence type="predicted"/>
<gene>
    <name evidence="3" type="ORF">EV356DRAFT_178086</name>
</gene>